<dbReference type="InterPro" id="IPR022357">
    <property type="entry name" value="MIP_CS"/>
</dbReference>
<comment type="catalytic activity">
    <reaction evidence="9">
        <text>glycerol(in) = glycerol(out)</text>
        <dbReference type="Rhea" id="RHEA:29675"/>
        <dbReference type="ChEBI" id="CHEBI:17754"/>
    </reaction>
</comment>
<reference evidence="13 14" key="1">
    <citation type="submission" date="2019-04" db="EMBL/GenBank/DDBJ databases">
        <title>High contiguity whole genome sequence and gene annotation resource for two Venturia nashicola isolates.</title>
        <authorList>
            <person name="Prokchorchik M."/>
            <person name="Won K."/>
            <person name="Lee Y."/>
            <person name="Choi E.D."/>
            <person name="Segonzac C."/>
            <person name="Sohn K.H."/>
        </authorList>
    </citation>
    <scope>NUCLEOTIDE SEQUENCE [LARGE SCALE GENOMIC DNA]</scope>
    <source>
        <strain evidence="13 14">PRI2</strain>
    </source>
</reference>
<gene>
    <name evidence="13" type="ORF">E6O75_ATG04321</name>
</gene>
<dbReference type="Proteomes" id="UP000298493">
    <property type="component" value="Unassembled WGS sequence"/>
</dbReference>
<evidence type="ECO:0000256" key="10">
    <source>
        <dbReference type="RuleBase" id="RU000477"/>
    </source>
</evidence>
<proteinExistence type="inferred from homology"/>
<keyword evidence="7 12" id="KW-0472">Membrane</keyword>
<keyword evidence="4 10" id="KW-0812">Transmembrane</keyword>
<sequence length="341" mass="37255">MPHGQKDSVAFSAHSSSSVMSPRKDTGTPIESEQVTEYTFHDDTSPHLWARIRHRNQNAFSEFFGTFVFLLFSFGCTAQFVLGEGKKGDYTTLSLGWGVGIMLGAYTANRSGGHLNPAVTLSMCIYRRFPWSQLPVYALSQTLGAFSAAGVVYGNYRSAIDKYEGHNNRTVPYIPSSASSVNATPTAGIFATYPAPFMSTTGAFFSEFLASALLMFCIFALGESKRGGGAKNLSPLVLCFVFIGITACFGWETGFAINPARDFGPRLMTCALGYGRGVWTAKHYYFWIPIVSPFLGCVFGGWLFDVFLNDEDTPINSPYMGFGRMFGRLTAPRTEAMGSVV</sequence>
<dbReference type="Gene3D" id="1.20.1080.10">
    <property type="entry name" value="Glycerol uptake facilitator protein"/>
    <property type="match status" value="1"/>
</dbReference>
<dbReference type="CDD" id="cd00333">
    <property type="entry name" value="MIP"/>
    <property type="match status" value="1"/>
</dbReference>
<dbReference type="InterPro" id="IPR050363">
    <property type="entry name" value="MIP/Aquaporin"/>
</dbReference>
<dbReference type="PRINTS" id="PR00783">
    <property type="entry name" value="MINTRINSICP"/>
</dbReference>
<dbReference type="NCBIfam" id="TIGR00861">
    <property type="entry name" value="MIP"/>
    <property type="match status" value="1"/>
</dbReference>
<evidence type="ECO:0000256" key="4">
    <source>
        <dbReference type="ARBA" id="ARBA00022692"/>
    </source>
</evidence>
<keyword evidence="3 10" id="KW-0813">Transport</keyword>
<dbReference type="SUPFAM" id="SSF81338">
    <property type="entry name" value="Aquaporin-like"/>
    <property type="match status" value="1"/>
</dbReference>
<dbReference type="AlphaFoldDB" id="A0A4Z1PHX5"/>
<feature type="transmembrane region" description="Helical" evidence="12">
    <location>
        <begin position="63"/>
        <end position="82"/>
    </location>
</feature>
<feature type="transmembrane region" description="Helical" evidence="12">
    <location>
        <begin position="284"/>
        <end position="304"/>
    </location>
</feature>
<dbReference type="PROSITE" id="PS00221">
    <property type="entry name" value="MIP"/>
    <property type="match status" value="1"/>
</dbReference>
<dbReference type="InterPro" id="IPR023271">
    <property type="entry name" value="Aquaporin-like"/>
</dbReference>
<feature type="transmembrane region" description="Helical" evidence="12">
    <location>
        <begin position="203"/>
        <end position="221"/>
    </location>
</feature>
<evidence type="ECO:0000256" key="8">
    <source>
        <dbReference type="ARBA" id="ARBA00034651"/>
    </source>
</evidence>
<feature type="transmembrane region" description="Helical" evidence="12">
    <location>
        <begin position="233"/>
        <end position="257"/>
    </location>
</feature>
<organism evidence="13 14">
    <name type="scientific">Venturia nashicola</name>
    <dbReference type="NCBI Taxonomy" id="86259"/>
    <lineage>
        <taxon>Eukaryota</taxon>
        <taxon>Fungi</taxon>
        <taxon>Dikarya</taxon>
        <taxon>Ascomycota</taxon>
        <taxon>Pezizomycotina</taxon>
        <taxon>Dothideomycetes</taxon>
        <taxon>Pleosporomycetidae</taxon>
        <taxon>Venturiales</taxon>
        <taxon>Venturiaceae</taxon>
        <taxon>Venturia</taxon>
    </lineage>
</organism>
<evidence type="ECO:0000256" key="5">
    <source>
        <dbReference type="ARBA" id="ARBA00022737"/>
    </source>
</evidence>
<evidence type="ECO:0000256" key="9">
    <source>
        <dbReference type="ARBA" id="ARBA00049405"/>
    </source>
</evidence>
<dbReference type="InterPro" id="IPR000425">
    <property type="entry name" value="MIP"/>
</dbReference>
<comment type="caution">
    <text evidence="13">The sequence shown here is derived from an EMBL/GenBank/DDBJ whole genome shotgun (WGS) entry which is preliminary data.</text>
</comment>
<comment type="subcellular location">
    <subcellularLocation>
        <location evidence="1">Membrane</location>
        <topology evidence="1">Multi-pass membrane protein</topology>
    </subcellularLocation>
</comment>
<dbReference type="GO" id="GO:0005886">
    <property type="term" value="C:plasma membrane"/>
    <property type="evidence" value="ECO:0007669"/>
    <property type="project" value="TreeGrafter"/>
</dbReference>
<keyword evidence="14" id="KW-1185">Reference proteome</keyword>
<dbReference type="GO" id="GO:0015254">
    <property type="term" value="F:glycerol channel activity"/>
    <property type="evidence" value="ECO:0007669"/>
    <property type="project" value="TreeGrafter"/>
</dbReference>
<name>A0A4Z1PHX5_9PEZI</name>
<evidence type="ECO:0000256" key="12">
    <source>
        <dbReference type="SAM" id="Phobius"/>
    </source>
</evidence>
<comment type="similarity">
    <text evidence="2 10">Belongs to the MIP/aquaporin (TC 1.A.8) family.</text>
</comment>
<evidence type="ECO:0000256" key="11">
    <source>
        <dbReference type="SAM" id="MobiDB-lite"/>
    </source>
</evidence>
<comment type="catalytic activity">
    <reaction evidence="8">
        <text>H2O(in) = H2O(out)</text>
        <dbReference type="Rhea" id="RHEA:29667"/>
        <dbReference type="ChEBI" id="CHEBI:15377"/>
    </reaction>
</comment>
<keyword evidence="6 12" id="KW-1133">Transmembrane helix</keyword>
<evidence type="ECO:0000256" key="1">
    <source>
        <dbReference type="ARBA" id="ARBA00004141"/>
    </source>
</evidence>
<feature type="transmembrane region" description="Helical" evidence="12">
    <location>
        <begin position="134"/>
        <end position="153"/>
    </location>
</feature>
<evidence type="ECO:0000256" key="6">
    <source>
        <dbReference type="ARBA" id="ARBA00022989"/>
    </source>
</evidence>
<keyword evidence="5" id="KW-0677">Repeat</keyword>
<feature type="compositionally biased region" description="Low complexity" evidence="11">
    <location>
        <begin position="8"/>
        <end position="21"/>
    </location>
</feature>
<protein>
    <submittedName>
        <fullName evidence="13">Aquaglyceroporin like protein</fullName>
    </submittedName>
</protein>
<evidence type="ECO:0000256" key="2">
    <source>
        <dbReference type="ARBA" id="ARBA00006175"/>
    </source>
</evidence>
<dbReference type="PANTHER" id="PTHR43829">
    <property type="entry name" value="AQUAPORIN OR AQUAGLYCEROPORIN RELATED"/>
    <property type="match status" value="1"/>
</dbReference>
<dbReference type="PANTHER" id="PTHR43829:SF9">
    <property type="entry name" value="AQUAPORIN-9"/>
    <property type="match status" value="1"/>
</dbReference>
<accession>A0A4Z1PHX5</accession>
<dbReference type="OrthoDB" id="3222at2759"/>
<evidence type="ECO:0000313" key="14">
    <source>
        <dbReference type="Proteomes" id="UP000298493"/>
    </source>
</evidence>
<dbReference type="STRING" id="86259.A0A4Z1PHX5"/>
<dbReference type="Pfam" id="PF00230">
    <property type="entry name" value="MIP"/>
    <property type="match status" value="1"/>
</dbReference>
<dbReference type="GO" id="GO:0015250">
    <property type="term" value="F:water channel activity"/>
    <property type="evidence" value="ECO:0007669"/>
    <property type="project" value="TreeGrafter"/>
</dbReference>
<feature type="region of interest" description="Disordered" evidence="11">
    <location>
        <begin position="1"/>
        <end position="34"/>
    </location>
</feature>
<dbReference type="FunFam" id="1.20.1080.10:FF:000027">
    <property type="entry name" value="MIP aquaporin"/>
    <property type="match status" value="1"/>
</dbReference>
<dbReference type="EMBL" id="SNSC02000004">
    <property type="protein sequence ID" value="TID25116.1"/>
    <property type="molecule type" value="Genomic_DNA"/>
</dbReference>
<feature type="transmembrane region" description="Helical" evidence="12">
    <location>
        <begin position="94"/>
        <end position="113"/>
    </location>
</feature>
<evidence type="ECO:0000256" key="3">
    <source>
        <dbReference type="ARBA" id="ARBA00022448"/>
    </source>
</evidence>
<evidence type="ECO:0000313" key="13">
    <source>
        <dbReference type="EMBL" id="TID25116.1"/>
    </source>
</evidence>
<evidence type="ECO:0000256" key="7">
    <source>
        <dbReference type="ARBA" id="ARBA00023136"/>
    </source>
</evidence>